<keyword evidence="2" id="KW-0732">Signal</keyword>
<feature type="signal peptide" evidence="2">
    <location>
        <begin position="1"/>
        <end position="24"/>
    </location>
</feature>
<evidence type="ECO:0000256" key="1">
    <source>
        <dbReference type="SAM" id="MobiDB-lite"/>
    </source>
</evidence>
<accession>A0A0K1QBH3</accession>
<dbReference type="Gene3D" id="3.40.50.1820">
    <property type="entry name" value="alpha/beta hydrolase"/>
    <property type="match status" value="1"/>
</dbReference>
<dbReference type="AlphaFoldDB" id="A0A0K1QBH3"/>
<dbReference type="PROSITE" id="PS51257">
    <property type="entry name" value="PROKAR_LIPOPROTEIN"/>
    <property type="match status" value="1"/>
</dbReference>
<evidence type="ECO:0000313" key="3">
    <source>
        <dbReference type="EMBL" id="AKV03136.1"/>
    </source>
</evidence>
<evidence type="ECO:0000313" key="4">
    <source>
        <dbReference type="Proteomes" id="UP000064967"/>
    </source>
</evidence>
<dbReference type="Pfam" id="PF03283">
    <property type="entry name" value="PAE"/>
    <property type="match status" value="1"/>
</dbReference>
<dbReference type="SUPFAM" id="SSF53474">
    <property type="entry name" value="alpha/beta-Hydrolases"/>
    <property type="match status" value="1"/>
</dbReference>
<dbReference type="PATRIC" id="fig|1391654.3.peg.9924"/>
<dbReference type="RefSeq" id="WP_146653950.1">
    <property type="nucleotide sequence ID" value="NZ_CP012333.1"/>
</dbReference>
<dbReference type="PANTHER" id="PTHR21562">
    <property type="entry name" value="NOTUM-RELATED"/>
    <property type="match status" value="1"/>
</dbReference>
<protein>
    <recommendedName>
        <fullName evidence="5">Pectinacetylesterase</fullName>
    </recommendedName>
</protein>
<sequence length="380" mass="40206">MLVRRVSRVGLVIGIALASVFVTACSSSDNASSTSSDRTDAGNDNDGGDTAPVPGDATGAPITEGVANQWTWVDFPDSSCANGKPTGIGINVGTSKRVVLFFEGGGACWNQLTCYSAGTATYIQSGFGKDEFVAEKKSFDGNTIFDRTSATNPFKDDSIVYIPYCTGDVHAGDKEQDYGGIKTKHFGRRNVAAFLNRIAPTFPDASRVFVTGSSAGGFGTMVNYWRVAKAFGSAVRVDLVDDSGPPFPNDQIGYLSDWADAWDLFGALPPGCAECKSDLTASISYYATTYPKSRFSLLSYDQDGTISQFYGLDGAAFQTALTGIVSSRYNAPNAKAFVVKGKQHTMLRTLGVTSGAANTTLSAWLTSQTSDSADWANVTP</sequence>
<evidence type="ECO:0008006" key="5">
    <source>
        <dbReference type="Google" id="ProtNLM"/>
    </source>
</evidence>
<gene>
    <name evidence="3" type="ORF">AKJ09_09799</name>
</gene>
<dbReference type="InterPro" id="IPR029058">
    <property type="entry name" value="AB_hydrolase_fold"/>
</dbReference>
<reference evidence="3 4" key="1">
    <citation type="submission" date="2015-08" db="EMBL/GenBank/DDBJ databases">
        <authorList>
            <person name="Babu N.S."/>
            <person name="Beckwith C.J."/>
            <person name="Beseler K.G."/>
            <person name="Brison A."/>
            <person name="Carone J.V."/>
            <person name="Caskin T.P."/>
            <person name="Diamond M."/>
            <person name="Durham M.E."/>
            <person name="Foxe J.M."/>
            <person name="Go M."/>
            <person name="Henderson B.A."/>
            <person name="Jones I.B."/>
            <person name="McGettigan J.A."/>
            <person name="Micheletti S.J."/>
            <person name="Nasrallah M.E."/>
            <person name="Ortiz D."/>
            <person name="Piller C.R."/>
            <person name="Privatt S.R."/>
            <person name="Schneider S.L."/>
            <person name="Sharp S."/>
            <person name="Smith T.C."/>
            <person name="Stanton J.D."/>
            <person name="Ullery H.E."/>
            <person name="Wilson R.J."/>
            <person name="Serrano M.G."/>
            <person name="Buck G."/>
            <person name="Lee V."/>
            <person name="Wang Y."/>
            <person name="Carvalho R."/>
            <person name="Voegtly L."/>
            <person name="Shi R."/>
            <person name="Duckworth R."/>
            <person name="Johnson A."/>
            <person name="Loviza R."/>
            <person name="Walstead R."/>
            <person name="Shah Z."/>
            <person name="Kiflezghi M."/>
            <person name="Wade K."/>
            <person name="Ball S.L."/>
            <person name="Bradley K.W."/>
            <person name="Asai D.J."/>
            <person name="Bowman C.A."/>
            <person name="Russell D.A."/>
            <person name="Pope W.H."/>
            <person name="Jacobs-Sera D."/>
            <person name="Hendrix R.W."/>
            <person name="Hatfull G.F."/>
        </authorList>
    </citation>
    <scope>NUCLEOTIDE SEQUENCE [LARGE SCALE GENOMIC DNA]</scope>
    <source>
        <strain evidence="3 4">DSM 27648</strain>
    </source>
</reference>
<dbReference type="EMBL" id="CP012333">
    <property type="protein sequence ID" value="AKV03136.1"/>
    <property type="molecule type" value="Genomic_DNA"/>
</dbReference>
<dbReference type="KEGG" id="llu:AKJ09_09799"/>
<feature type="chain" id="PRO_5005467364" description="Pectinacetylesterase" evidence="2">
    <location>
        <begin position="25"/>
        <end position="380"/>
    </location>
</feature>
<dbReference type="OrthoDB" id="9802991at2"/>
<dbReference type="GO" id="GO:0016787">
    <property type="term" value="F:hydrolase activity"/>
    <property type="evidence" value="ECO:0007669"/>
    <property type="project" value="InterPro"/>
</dbReference>
<evidence type="ECO:0000256" key="2">
    <source>
        <dbReference type="SAM" id="SignalP"/>
    </source>
</evidence>
<dbReference type="InterPro" id="IPR004963">
    <property type="entry name" value="PAE/NOTUM"/>
</dbReference>
<dbReference type="PANTHER" id="PTHR21562:SF83">
    <property type="entry name" value="PECTIN ACETYLESTERASE 4"/>
    <property type="match status" value="1"/>
</dbReference>
<proteinExistence type="predicted"/>
<dbReference type="STRING" id="1391654.AKJ09_09799"/>
<organism evidence="3 4">
    <name type="scientific">Labilithrix luteola</name>
    <dbReference type="NCBI Taxonomy" id="1391654"/>
    <lineage>
        <taxon>Bacteria</taxon>
        <taxon>Pseudomonadati</taxon>
        <taxon>Myxococcota</taxon>
        <taxon>Polyangia</taxon>
        <taxon>Polyangiales</taxon>
        <taxon>Labilitrichaceae</taxon>
        <taxon>Labilithrix</taxon>
    </lineage>
</organism>
<name>A0A0K1QBH3_9BACT</name>
<dbReference type="Proteomes" id="UP000064967">
    <property type="component" value="Chromosome"/>
</dbReference>
<keyword evidence="4" id="KW-1185">Reference proteome</keyword>
<feature type="region of interest" description="Disordered" evidence="1">
    <location>
        <begin position="27"/>
        <end position="60"/>
    </location>
</feature>
<feature type="compositionally biased region" description="Low complexity" evidence="1">
    <location>
        <begin position="27"/>
        <end position="51"/>
    </location>
</feature>